<dbReference type="EMBL" id="BAUT01000011">
    <property type="protein sequence ID" value="GAE25550.1"/>
    <property type="molecule type" value="Genomic_DNA"/>
</dbReference>
<evidence type="ECO:0000313" key="2">
    <source>
        <dbReference type="Proteomes" id="UP000018890"/>
    </source>
</evidence>
<gene>
    <name evidence="1" type="ORF">JCM9140_1550</name>
</gene>
<name>W4Q0T5_9BACI</name>
<dbReference type="RefSeq" id="WP_034744133.1">
    <property type="nucleotide sequence ID" value="NZ_BAUT01000011.1"/>
</dbReference>
<dbReference type="Proteomes" id="UP000018890">
    <property type="component" value="Unassembled WGS sequence"/>
</dbReference>
<keyword evidence="2" id="KW-1185">Reference proteome</keyword>
<accession>W4Q0T5</accession>
<comment type="caution">
    <text evidence="1">The sequence shown here is derived from an EMBL/GenBank/DDBJ whole genome shotgun (WGS) entry which is preliminary data.</text>
</comment>
<sequence>MKYWEITHHMQTIRVENRWNSERLYVNGELQDERMGVRSESRLYGRIYNQNQEVEPIKVSIGTYVFRLHCLVFINDRLVFSSVEHS</sequence>
<proteinExistence type="predicted"/>
<reference evidence="1" key="1">
    <citation type="journal article" date="2014" name="Genome Announc.">
        <title>Draft Genome Sequences of Three Alkaliphilic Bacillus Strains, Bacillus wakoensis JCM 9140T, Bacillus akibai JCM 9157T, and Bacillus hemicellulosilyticus JCM 9152T.</title>
        <authorList>
            <person name="Yuki M."/>
            <person name="Oshima K."/>
            <person name="Suda W."/>
            <person name="Oshida Y."/>
            <person name="Kitamura K."/>
            <person name="Iida T."/>
            <person name="Hattori M."/>
            <person name="Ohkuma M."/>
        </authorList>
    </citation>
    <scope>NUCLEOTIDE SEQUENCE [LARGE SCALE GENOMIC DNA]</scope>
    <source>
        <strain evidence="1">JCM 9140</strain>
    </source>
</reference>
<dbReference type="AlphaFoldDB" id="W4Q0T5"/>
<dbReference type="OrthoDB" id="7067095at2"/>
<evidence type="ECO:0000313" key="1">
    <source>
        <dbReference type="EMBL" id="GAE25550.1"/>
    </source>
</evidence>
<organism evidence="1 2">
    <name type="scientific">Halalkalibacter wakoensis JCM 9140</name>
    <dbReference type="NCBI Taxonomy" id="1236970"/>
    <lineage>
        <taxon>Bacteria</taxon>
        <taxon>Bacillati</taxon>
        <taxon>Bacillota</taxon>
        <taxon>Bacilli</taxon>
        <taxon>Bacillales</taxon>
        <taxon>Bacillaceae</taxon>
        <taxon>Halalkalibacter</taxon>
    </lineage>
</organism>
<protein>
    <submittedName>
        <fullName evidence="1">Uncharacterized protein</fullName>
    </submittedName>
</protein>